<feature type="region of interest" description="Disordered" evidence="8">
    <location>
        <begin position="239"/>
        <end position="259"/>
    </location>
</feature>
<dbReference type="InterPro" id="IPR001083">
    <property type="entry name" value="Cu_fist_DNA-bd_dom"/>
</dbReference>
<feature type="region of interest" description="Disordered" evidence="8">
    <location>
        <begin position="63"/>
        <end position="84"/>
    </location>
</feature>
<comment type="subcellular location">
    <subcellularLocation>
        <location evidence="1">Nucleus</location>
    </subcellularLocation>
</comment>
<accession>A0A9P0QNC2</accession>
<dbReference type="SMART" id="SM00412">
    <property type="entry name" value="Cu_FIST"/>
    <property type="match status" value="1"/>
</dbReference>
<sequence>MILIDTIKYSCIECIRGHRSSLCRHHTRPLLQVRSKGRPNVSANGNPNHRVAVFAEEIESDAEKNSEGGCENGHHTTGAAENTSKNCKAKASPVVILKCSTKQVIDLESGQIIGPYESGADASQDRSSIPNSISTDKVTSTLPSYSAISSIAEKRNGGGGCCGSQKQSTPIPKVEKPTGSCCSSKTKSKCACTNTGKTINKSKILKKYLQNHLMKSKDWNLTEKKLLNEEYQQQLLKKKERQLPQQYPQSQSHQYDHRTEKSIKVEQLEDEFLSQANGFLNTQDPLFPLLSAIQPQLQFQTQQNGQFDFPYANPVKTEPNSIPISAQQPHKDNDVFSDSTIPTQGAVYDLVSVPACSIPGTCSCGDSCSCEGCEVHGNPLKSISQEFDSLQPAQHHQVVLTTDPMQVSAQQYNLSDLFNFKELDQTADSPSSTATCSCAKDDCDCANCETHGIINGMKLDDFFSEHRSQYTNHFSTFPQRQQPLPMYQQDTPSYPSSVNEKLNGGRHPGADHQIQDSHFDYAATVRNMLNKDIAQINDSLESNGNKNYSI</sequence>
<evidence type="ECO:0000256" key="4">
    <source>
        <dbReference type="ARBA" id="ARBA00023008"/>
    </source>
</evidence>
<evidence type="ECO:0000256" key="2">
    <source>
        <dbReference type="ARBA" id="ARBA00022723"/>
    </source>
</evidence>
<keyword evidence="4" id="KW-0186">Copper</keyword>
<dbReference type="GO" id="GO:0045944">
    <property type="term" value="P:positive regulation of transcription by RNA polymerase II"/>
    <property type="evidence" value="ECO:0007669"/>
    <property type="project" value="TreeGrafter"/>
</dbReference>
<evidence type="ECO:0000313" key="11">
    <source>
        <dbReference type="Proteomes" id="UP000837801"/>
    </source>
</evidence>
<dbReference type="PROSITE" id="PS50073">
    <property type="entry name" value="COPPER_FIST_2"/>
    <property type="match status" value="1"/>
</dbReference>
<proteinExistence type="predicted"/>
<dbReference type="Gene3D" id="3.90.430.10">
    <property type="entry name" value="Copper fist DNA-binding domain"/>
    <property type="match status" value="1"/>
</dbReference>
<dbReference type="PANTHER" id="PTHR28088:SF5">
    <property type="entry name" value="TRANSCRIPTIONAL ACTIVATOR HAA1-RELATED"/>
    <property type="match status" value="1"/>
</dbReference>
<dbReference type="SMART" id="SM01090">
    <property type="entry name" value="Copper-fist"/>
    <property type="match status" value="1"/>
</dbReference>
<evidence type="ECO:0000256" key="3">
    <source>
        <dbReference type="ARBA" id="ARBA00022833"/>
    </source>
</evidence>
<reference evidence="10" key="1">
    <citation type="submission" date="2022-03" db="EMBL/GenBank/DDBJ databases">
        <authorList>
            <person name="Legras J.-L."/>
            <person name="Devillers H."/>
            <person name="Grondin C."/>
        </authorList>
    </citation>
    <scope>NUCLEOTIDE SEQUENCE</scope>
    <source>
        <strain evidence="10">CLIB 1423</strain>
    </source>
</reference>
<dbReference type="GO" id="GO:0000978">
    <property type="term" value="F:RNA polymerase II cis-regulatory region sequence-specific DNA binding"/>
    <property type="evidence" value="ECO:0007669"/>
    <property type="project" value="TreeGrafter"/>
</dbReference>
<evidence type="ECO:0000256" key="5">
    <source>
        <dbReference type="ARBA" id="ARBA00023015"/>
    </source>
</evidence>
<dbReference type="Proteomes" id="UP000837801">
    <property type="component" value="Unassembled WGS sequence"/>
</dbReference>
<keyword evidence="5" id="KW-0805">Transcription regulation</keyword>
<dbReference type="SUPFAM" id="SSF57879">
    <property type="entry name" value="Zinc domain conserved in yeast copper-regulated transcription factors"/>
    <property type="match status" value="1"/>
</dbReference>
<dbReference type="FunFam" id="3.90.430.10:FF:000001">
    <property type="entry name" value="Copper fist DNA-binding protein"/>
    <property type="match status" value="1"/>
</dbReference>
<dbReference type="GO" id="GO:0005634">
    <property type="term" value="C:nucleus"/>
    <property type="evidence" value="ECO:0007669"/>
    <property type="project" value="UniProtKB-SubCell"/>
</dbReference>
<keyword evidence="6" id="KW-0804">Transcription</keyword>
<evidence type="ECO:0000256" key="1">
    <source>
        <dbReference type="ARBA" id="ARBA00004123"/>
    </source>
</evidence>
<dbReference type="Pfam" id="PF00649">
    <property type="entry name" value="Copper-fist"/>
    <property type="match status" value="1"/>
</dbReference>
<keyword evidence="2" id="KW-0479">Metal-binding</keyword>
<dbReference type="InterPro" id="IPR051763">
    <property type="entry name" value="Copper_Homeo_Regul"/>
</dbReference>
<evidence type="ECO:0000256" key="7">
    <source>
        <dbReference type="ARBA" id="ARBA00023242"/>
    </source>
</evidence>
<dbReference type="GO" id="GO:0006878">
    <property type="term" value="P:intracellular copper ion homeostasis"/>
    <property type="evidence" value="ECO:0007669"/>
    <property type="project" value="TreeGrafter"/>
</dbReference>
<keyword evidence="7" id="KW-0539">Nucleus</keyword>
<dbReference type="GO" id="GO:0006879">
    <property type="term" value="P:intracellular iron ion homeostasis"/>
    <property type="evidence" value="ECO:0007669"/>
    <property type="project" value="TreeGrafter"/>
</dbReference>
<name>A0A9P0QNC2_9ASCO</name>
<feature type="region of interest" description="Disordered" evidence="8">
    <location>
        <begin position="480"/>
        <end position="513"/>
    </location>
</feature>
<dbReference type="InterPro" id="IPR036395">
    <property type="entry name" value="Cu_fist_DNA-bd_dom_sf"/>
</dbReference>
<protein>
    <recommendedName>
        <fullName evidence="9">Copper-fist domain-containing protein</fullName>
    </recommendedName>
</protein>
<feature type="compositionally biased region" description="Polar residues" evidence="8">
    <location>
        <begin position="125"/>
        <end position="138"/>
    </location>
</feature>
<dbReference type="GO" id="GO:0000981">
    <property type="term" value="F:DNA-binding transcription factor activity, RNA polymerase II-specific"/>
    <property type="evidence" value="ECO:0007669"/>
    <property type="project" value="TreeGrafter"/>
</dbReference>
<feature type="compositionally biased region" description="Low complexity" evidence="8">
    <location>
        <begin position="243"/>
        <end position="253"/>
    </location>
</feature>
<feature type="region of interest" description="Disordered" evidence="8">
    <location>
        <begin position="155"/>
        <end position="178"/>
    </location>
</feature>
<feature type="domain" description="Copper-fist" evidence="9">
    <location>
        <begin position="1"/>
        <end position="40"/>
    </location>
</feature>
<dbReference type="PRINTS" id="PR00617">
    <property type="entry name" value="COPPERFIST"/>
</dbReference>
<evidence type="ECO:0000313" key="10">
    <source>
        <dbReference type="EMBL" id="CAH2351735.1"/>
    </source>
</evidence>
<dbReference type="PANTHER" id="PTHR28088">
    <property type="entry name" value="TRANSCRIPTIONAL ACTIVATOR HAA1-RELATED"/>
    <property type="match status" value="1"/>
</dbReference>
<gene>
    <name evidence="10" type="ORF">CLIB1423_04S04764</name>
</gene>
<dbReference type="AlphaFoldDB" id="A0A9P0QNC2"/>
<evidence type="ECO:0000259" key="9">
    <source>
        <dbReference type="PROSITE" id="PS50073"/>
    </source>
</evidence>
<dbReference type="OrthoDB" id="5600085at2759"/>
<feature type="region of interest" description="Disordered" evidence="8">
    <location>
        <begin position="116"/>
        <end position="138"/>
    </location>
</feature>
<dbReference type="GO" id="GO:0005507">
    <property type="term" value="F:copper ion binding"/>
    <property type="evidence" value="ECO:0007669"/>
    <property type="project" value="InterPro"/>
</dbReference>
<organism evidence="10 11">
    <name type="scientific">[Candida] railenensis</name>
    <dbReference type="NCBI Taxonomy" id="45579"/>
    <lineage>
        <taxon>Eukaryota</taxon>
        <taxon>Fungi</taxon>
        <taxon>Dikarya</taxon>
        <taxon>Ascomycota</taxon>
        <taxon>Saccharomycotina</taxon>
        <taxon>Pichiomycetes</taxon>
        <taxon>Debaryomycetaceae</taxon>
        <taxon>Kurtzmaniella</taxon>
    </lineage>
</organism>
<comment type="caution">
    <text evidence="10">The sequence shown here is derived from an EMBL/GenBank/DDBJ whole genome shotgun (WGS) entry which is preliminary data.</text>
</comment>
<evidence type="ECO:0000256" key="6">
    <source>
        <dbReference type="ARBA" id="ARBA00023163"/>
    </source>
</evidence>
<evidence type="ECO:0000256" key="8">
    <source>
        <dbReference type="SAM" id="MobiDB-lite"/>
    </source>
</evidence>
<dbReference type="EMBL" id="CAKXYY010000004">
    <property type="protein sequence ID" value="CAH2351735.1"/>
    <property type="molecule type" value="Genomic_DNA"/>
</dbReference>
<keyword evidence="3" id="KW-0862">Zinc</keyword>
<feature type="compositionally biased region" description="Polar residues" evidence="8">
    <location>
        <begin position="480"/>
        <end position="500"/>
    </location>
</feature>
<keyword evidence="11" id="KW-1185">Reference proteome</keyword>